<dbReference type="NCBIfam" id="TIGR01202">
    <property type="entry name" value="bchC"/>
    <property type="match status" value="1"/>
</dbReference>
<dbReference type="Proteomes" id="UP000251571">
    <property type="component" value="Unassembled WGS sequence"/>
</dbReference>
<dbReference type="Gene3D" id="3.90.180.10">
    <property type="entry name" value="Medium-chain alcohol dehydrogenases, catalytic domain"/>
    <property type="match status" value="2"/>
</dbReference>
<evidence type="ECO:0000313" key="6">
    <source>
        <dbReference type="Proteomes" id="UP000251571"/>
    </source>
</evidence>
<evidence type="ECO:0000313" key="3">
    <source>
        <dbReference type="EMBL" id="PWJ21725.1"/>
    </source>
</evidence>
<keyword evidence="1" id="KW-0560">Oxidoreductase</keyword>
<dbReference type="InterPro" id="IPR011032">
    <property type="entry name" value="GroES-like_sf"/>
</dbReference>
<protein>
    <submittedName>
        <fullName evidence="4">3-hydroxyethyl bacteriochlorophyllide a dehydrogenase</fullName>
    </submittedName>
</protein>
<dbReference type="Gene3D" id="3.40.50.720">
    <property type="entry name" value="NAD(P)-binding Rossmann-like Domain"/>
    <property type="match status" value="1"/>
</dbReference>
<evidence type="ECO:0000259" key="2">
    <source>
        <dbReference type="Pfam" id="PF08240"/>
    </source>
</evidence>
<dbReference type="InterPro" id="IPR013154">
    <property type="entry name" value="ADH-like_N"/>
</dbReference>
<dbReference type="EMBL" id="UETC01000001">
    <property type="protein sequence ID" value="SSA38003.1"/>
    <property type="molecule type" value="Genomic_DNA"/>
</dbReference>
<evidence type="ECO:0000313" key="4">
    <source>
        <dbReference type="EMBL" id="SSA38003.1"/>
    </source>
</evidence>
<organism evidence="4 6">
    <name type="scientific">Jannaschia seohaensis</name>
    <dbReference type="NCBI Taxonomy" id="475081"/>
    <lineage>
        <taxon>Bacteria</taxon>
        <taxon>Pseudomonadati</taxon>
        <taxon>Pseudomonadota</taxon>
        <taxon>Alphaproteobacteria</taxon>
        <taxon>Rhodobacterales</taxon>
        <taxon>Roseobacteraceae</taxon>
        <taxon>Jannaschia</taxon>
    </lineage>
</organism>
<sequence>MRPPEKWGETVQTQAIIMSGPGAISLDALGLTDPAAGSVVVDIRQSAISTGTERLLWSGEMPPFPGMGYPLVPGYEAVGEVVEAHETNALRPGDRVFVPGADCYTGARGLFGAASSRVVTPAERLVKIDPAHGAEGALLALAATARHAIVGLRTDLPELIVGHGAFGRLLARLTVAAGGSPTVWEVEPARRGGAEGYDVIDPATDERRDYATIYDASGNAALLDDLVGRLAKGGEIVLAGFYPKPVAFAYPPAFMREARFRISAEWTRDDLVATRDLVEDGLLSLHGLITHTRPARDAAEAYAQAFDAPDCLKMILDWEHTA</sequence>
<accession>A0A2Y9C3K9</accession>
<dbReference type="GO" id="GO:0036354">
    <property type="term" value="F:bacteriochlorophyllide-a dehydrogenase activity"/>
    <property type="evidence" value="ECO:0007669"/>
    <property type="project" value="InterPro"/>
</dbReference>
<dbReference type="PANTHER" id="PTHR43189">
    <property type="entry name" value="ZINC-TYPE ALCOHOL DEHYDROGENASE-LIKE PROTEIN C1198.01-RELATED"/>
    <property type="match status" value="1"/>
</dbReference>
<proteinExistence type="predicted"/>
<keyword evidence="5" id="KW-1185">Reference proteome</keyword>
<name>A0A2Y9C3K9_9RHOB</name>
<feature type="domain" description="Alcohol dehydrogenase-like N-terminal" evidence="2">
    <location>
        <begin position="36"/>
        <end position="129"/>
    </location>
</feature>
<evidence type="ECO:0000313" key="5">
    <source>
        <dbReference type="Proteomes" id="UP000245839"/>
    </source>
</evidence>
<dbReference type="InterPro" id="IPR036291">
    <property type="entry name" value="NAD(P)-bd_dom_sf"/>
</dbReference>
<dbReference type="Pfam" id="PF08240">
    <property type="entry name" value="ADH_N"/>
    <property type="match status" value="1"/>
</dbReference>
<dbReference type="CDD" id="cd08255">
    <property type="entry name" value="2-desacetyl-2-hydroxyethyl_bacteriochlorophyllide_like"/>
    <property type="match status" value="1"/>
</dbReference>
<dbReference type="PANTHER" id="PTHR43189:SF1">
    <property type="entry name" value="ZINC-TYPE ALCOHOL DEHYDROGENASE-LIKE PROTEIN C1198.01"/>
    <property type="match status" value="1"/>
</dbReference>
<dbReference type="EMBL" id="QGDJ01000001">
    <property type="protein sequence ID" value="PWJ21725.1"/>
    <property type="molecule type" value="Genomic_DNA"/>
</dbReference>
<gene>
    <name evidence="3" type="ORF">BCF38_101133</name>
    <name evidence="4" type="ORF">SAMN05421539_101133</name>
</gene>
<evidence type="ECO:0000256" key="1">
    <source>
        <dbReference type="ARBA" id="ARBA00023002"/>
    </source>
</evidence>
<dbReference type="SUPFAM" id="SSF51735">
    <property type="entry name" value="NAD(P)-binding Rossmann-fold domains"/>
    <property type="match status" value="1"/>
</dbReference>
<reference evidence="6" key="1">
    <citation type="submission" date="2016-10" db="EMBL/GenBank/DDBJ databases">
        <authorList>
            <person name="Varghese N."/>
            <person name="Submissions S."/>
        </authorList>
    </citation>
    <scope>NUCLEOTIDE SEQUENCE [LARGE SCALE GENOMIC DNA]</scope>
    <source>
        <strain evidence="6">DSM 25227</strain>
    </source>
</reference>
<dbReference type="Proteomes" id="UP000245839">
    <property type="component" value="Unassembled WGS sequence"/>
</dbReference>
<reference evidence="3 5" key="3">
    <citation type="submission" date="2018-03" db="EMBL/GenBank/DDBJ databases">
        <title>Genomic Encyclopedia of Archaeal and Bacterial Type Strains, Phase II (KMG-II): from individual species to whole genera.</title>
        <authorList>
            <person name="Goeker M."/>
        </authorList>
    </citation>
    <scope>NUCLEOTIDE SEQUENCE [LARGE SCALE GENOMIC DNA]</scope>
    <source>
        <strain evidence="3 5">DSM 25227</strain>
    </source>
</reference>
<dbReference type="AlphaFoldDB" id="A0A2Y9C3K9"/>
<dbReference type="SUPFAM" id="SSF50129">
    <property type="entry name" value="GroES-like"/>
    <property type="match status" value="1"/>
</dbReference>
<reference evidence="4" key="2">
    <citation type="submission" date="2016-10" db="EMBL/GenBank/DDBJ databases">
        <authorList>
            <person name="Cai Z."/>
        </authorList>
    </citation>
    <scope>NUCLEOTIDE SEQUENCE [LARGE SCALE GENOMIC DNA]</scope>
    <source>
        <strain evidence="4">DSM 25227</strain>
    </source>
</reference>
<dbReference type="InterPro" id="IPR005903">
    <property type="entry name" value="BchC"/>
</dbReference>